<evidence type="ECO:0000256" key="3">
    <source>
        <dbReference type="ARBA" id="ARBA00022840"/>
    </source>
</evidence>
<reference evidence="6" key="1">
    <citation type="submission" date="2023-05" db="EMBL/GenBank/DDBJ databases">
        <title>Genome and transcriptome analyses reveal genes involved in the formation of fine ridges on petal epidermal cells in Hibiscus trionum.</title>
        <authorList>
            <person name="Koshimizu S."/>
            <person name="Masuda S."/>
            <person name="Ishii T."/>
            <person name="Shirasu K."/>
            <person name="Hoshino A."/>
            <person name="Arita M."/>
        </authorList>
    </citation>
    <scope>NUCLEOTIDE SEQUENCE</scope>
    <source>
        <strain evidence="6">Hamamatsu line</strain>
    </source>
</reference>
<evidence type="ECO:0000256" key="1">
    <source>
        <dbReference type="ARBA" id="ARBA00009391"/>
    </source>
</evidence>
<dbReference type="Gene3D" id="3.40.50.300">
    <property type="entry name" value="P-loop containing nucleotide triphosphate hydrolases"/>
    <property type="match status" value="1"/>
</dbReference>
<dbReference type="GO" id="GO:0140664">
    <property type="term" value="F:ATP-dependent DNA damage sensor activity"/>
    <property type="evidence" value="ECO:0007669"/>
    <property type="project" value="InterPro"/>
</dbReference>
<dbReference type="GO" id="GO:0006310">
    <property type="term" value="P:DNA recombination"/>
    <property type="evidence" value="ECO:0007669"/>
    <property type="project" value="UniProtKB-KW"/>
</dbReference>
<keyword evidence="2" id="KW-0547">Nucleotide-binding</keyword>
<dbReference type="InterPro" id="IPR049428">
    <property type="entry name" value="RecA-like_N"/>
</dbReference>
<name>A0A9W7JK00_HIBTR</name>
<feature type="domain" description="RecA family profile 1" evidence="5">
    <location>
        <begin position="11"/>
        <end position="94"/>
    </location>
</feature>
<dbReference type="EMBL" id="BSYR01000065">
    <property type="protein sequence ID" value="GMJ13124.1"/>
    <property type="molecule type" value="Genomic_DNA"/>
</dbReference>
<accession>A0A9W7JK00</accession>
<dbReference type="GO" id="GO:0003697">
    <property type="term" value="F:single-stranded DNA binding"/>
    <property type="evidence" value="ECO:0007669"/>
    <property type="project" value="InterPro"/>
</dbReference>
<dbReference type="Pfam" id="PF00154">
    <property type="entry name" value="RecA_N"/>
    <property type="match status" value="1"/>
</dbReference>
<dbReference type="InterPro" id="IPR027417">
    <property type="entry name" value="P-loop_NTPase"/>
</dbReference>
<dbReference type="Proteomes" id="UP001165190">
    <property type="component" value="Unassembled WGS sequence"/>
</dbReference>
<evidence type="ECO:0000313" key="6">
    <source>
        <dbReference type="EMBL" id="GMJ13124.1"/>
    </source>
</evidence>
<evidence type="ECO:0000259" key="5">
    <source>
        <dbReference type="PROSITE" id="PS50162"/>
    </source>
</evidence>
<organism evidence="6 7">
    <name type="scientific">Hibiscus trionum</name>
    <name type="common">Flower of an hour</name>
    <dbReference type="NCBI Taxonomy" id="183268"/>
    <lineage>
        <taxon>Eukaryota</taxon>
        <taxon>Viridiplantae</taxon>
        <taxon>Streptophyta</taxon>
        <taxon>Embryophyta</taxon>
        <taxon>Tracheophyta</taxon>
        <taxon>Spermatophyta</taxon>
        <taxon>Magnoliopsida</taxon>
        <taxon>eudicotyledons</taxon>
        <taxon>Gunneridae</taxon>
        <taxon>Pentapetalae</taxon>
        <taxon>rosids</taxon>
        <taxon>malvids</taxon>
        <taxon>Malvales</taxon>
        <taxon>Malvaceae</taxon>
        <taxon>Malvoideae</taxon>
        <taxon>Hibiscus</taxon>
    </lineage>
</organism>
<comment type="caution">
    <text evidence="6">The sequence shown here is derived from an EMBL/GenBank/DDBJ whole genome shotgun (WGS) entry which is preliminary data.</text>
</comment>
<evidence type="ECO:0000313" key="7">
    <source>
        <dbReference type="Proteomes" id="UP001165190"/>
    </source>
</evidence>
<proteinExistence type="inferred from homology"/>
<dbReference type="AlphaFoldDB" id="A0A9W7JK00"/>
<dbReference type="PANTHER" id="PTHR45900">
    <property type="entry name" value="RECA"/>
    <property type="match status" value="1"/>
</dbReference>
<dbReference type="OrthoDB" id="5957327at2759"/>
<evidence type="ECO:0000256" key="2">
    <source>
        <dbReference type="ARBA" id="ARBA00022741"/>
    </source>
</evidence>
<evidence type="ECO:0000256" key="4">
    <source>
        <dbReference type="ARBA" id="ARBA00023172"/>
    </source>
</evidence>
<keyword evidence="7" id="KW-1185">Reference proteome</keyword>
<dbReference type="GO" id="GO:0006281">
    <property type="term" value="P:DNA repair"/>
    <property type="evidence" value="ECO:0007669"/>
    <property type="project" value="InterPro"/>
</dbReference>
<sequence>MWLGRSTSPINVPVVSTGSFALDMTLETGSFSKGRVVEIFGPQAYGKTTLALHVITEAQNQGDCCAFVDVEHSLDRALARTIGVNTENLLSTLV</sequence>
<dbReference type="SUPFAM" id="SSF52540">
    <property type="entry name" value="P-loop containing nucleoside triphosphate hydrolases"/>
    <property type="match status" value="1"/>
</dbReference>
<gene>
    <name evidence="6" type="ORF">HRI_004981600</name>
</gene>
<dbReference type="GO" id="GO:0005524">
    <property type="term" value="F:ATP binding"/>
    <property type="evidence" value="ECO:0007669"/>
    <property type="project" value="UniProtKB-KW"/>
</dbReference>
<protein>
    <submittedName>
        <fullName evidence="6">A. thaliana recA homolog 2</fullName>
    </submittedName>
</protein>
<dbReference type="PANTHER" id="PTHR45900:SF6">
    <property type="entry name" value="DNA REPAIR PROTEIN RECA HOMOLOG 3, MITOCHONDRIAL-RELATED"/>
    <property type="match status" value="1"/>
</dbReference>
<dbReference type="PROSITE" id="PS50162">
    <property type="entry name" value="RECA_2"/>
    <property type="match status" value="1"/>
</dbReference>
<comment type="similarity">
    <text evidence="1">Belongs to the RecA family.</text>
</comment>
<dbReference type="InterPro" id="IPR013765">
    <property type="entry name" value="DNA_recomb/repair_RecA"/>
</dbReference>
<keyword evidence="3" id="KW-0067">ATP-binding</keyword>
<dbReference type="InterPro" id="IPR020588">
    <property type="entry name" value="RecA_ATP-bd"/>
</dbReference>
<keyword evidence="4" id="KW-0233">DNA recombination</keyword>